<dbReference type="NCBIfam" id="TIGR00976">
    <property type="entry name" value="CocE_NonD"/>
    <property type="match status" value="1"/>
</dbReference>
<gene>
    <name evidence="4" type="ORF">N7458_003705</name>
</gene>
<dbReference type="PANTHER" id="PTHR43056">
    <property type="entry name" value="PEPTIDASE S9 PROLYL OLIGOPEPTIDASE"/>
    <property type="match status" value="1"/>
</dbReference>
<dbReference type="InterPro" id="IPR050585">
    <property type="entry name" value="Xaa-Pro_dipeptidyl-ppase/CocE"/>
</dbReference>
<organism evidence="4 5">
    <name type="scientific">Penicillium daleae</name>
    <dbReference type="NCBI Taxonomy" id="63821"/>
    <lineage>
        <taxon>Eukaryota</taxon>
        <taxon>Fungi</taxon>
        <taxon>Dikarya</taxon>
        <taxon>Ascomycota</taxon>
        <taxon>Pezizomycotina</taxon>
        <taxon>Eurotiomycetes</taxon>
        <taxon>Eurotiomycetidae</taxon>
        <taxon>Eurotiales</taxon>
        <taxon>Aspergillaceae</taxon>
        <taxon>Penicillium</taxon>
    </lineage>
</organism>
<dbReference type="GO" id="GO:0008239">
    <property type="term" value="F:dipeptidyl-peptidase activity"/>
    <property type="evidence" value="ECO:0007669"/>
    <property type="project" value="InterPro"/>
</dbReference>
<sequence length="597" mass="67648">MPSTTDELKSRFPDLEWFPLPTPEEHPRFIYEPSQSGSTVLGKGHTRSPGRRAFPTETIFEQDVAIQMRDGITIYADIFRPVGSDHEHPVPAILPWSPYGKTGTGVQQYENMAPFRVGLRLEQTSGYEKFEGPDPAEWMHRGYAIVNIDARGAGRSEGNLVFWGQQEAEDIYDTIEWISNQPWCSGSVGMAGNSWLAISQINFGSRLEHPALKALAPWECRNDIYRDSLVRGGRKHNPGLHKFLLAGFAGPNSAENMPAMIHKRPLFDEYWESKYINTVNINVPLYVVASYSSQLHSRGAFHTFRTAKSSKKWLRVHPYQEWYDLYRPDMVDDLQKYFDRFLKGIDNDWELTTPKVRLSLLGFEAGGGLIQTVRERPESDWPVPRQSLKTLFLNASTKKLQVDKPSNISSCSHSGEDMEATSDFIFNFHDYTELAGYAKAELWMSCKEHDDFDVAVQIRKISKDGKPLEHLNYPCPVEIEKVPNVNTAKALGPQGFLRASHSCTQVEELSTQQEVFYQHDRREAVRPGSVAKLEITFWPMGMIFAPGEGIMLRVSGHDMCYPETDKIPPASINNENVGNHVVHTGGDHDSKLILPFI</sequence>
<reference evidence="4" key="1">
    <citation type="submission" date="2022-12" db="EMBL/GenBank/DDBJ databases">
        <authorList>
            <person name="Petersen C."/>
        </authorList>
    </citation>
    <scope>NUCLEOTIDE SEQUENCE</scope>
    <source>
        <strain evidence="4">IBT 16125</strain>
    </source>
</reference>
<evidence type="ECO:0000313" key="5">
    <source>
        <dbReference type="Proteomes" id="UP001213681"/>
    </source>
</evidence>
<feature type="region of interest" description="Disordered" evidence="2">
    <location>
        <begin position="30"/>
        <end position="52"/>
    </location>
</feature>
<dbReference type="InterPro" id="IPR008979">
    <property type="entry name" value="Galactose-bd-like_sf"/>
</dbReference>
<dbReference type="EMBL" id="JAPVEA010000003">
    <property type="protein sequence ID" value="KAJ5456122.1"/>
    <property type="molecule type" value="Genomic_DNA"/>
</dbReference>
<dbReference type="SUPFAM" id="SSF49785">
    <property type="entry name" value="Galactose-binding domain-like"/>
    <property type="match status" value="1"/>
</dbReference>
<dbReference type="InterPro" id="IPR005674">
    <property type="entry name" value="CocE/Ser_esterase"/>
</dbReference>
<dbReference type="AlphaFoldDB" id="A0AAD6CCG2"/>
<proteinExistence type="predicted"/>
<dbReference type="PANTHER" id="PTHR43056:SF10">
    <property type="entry name" value="COCE_NOND FAMILY, PUTATIVE (AFU_ORTHOLOGUE AFUA_7G00600)-RELATED"/>
    <property type="match status" value="1"/>
</dbReference>
<dbReference type="Gene3D" id="1.10.3020.20">
    <property type="match status" value="1"/>
</dbReference>
<keyword evidence="5" id="KW-1185">Reference proteome</keyword>
<dbReference type="Pfam" id="PF08530">
    <property type="entry name" value="PepX_C"/>
    <property type="match status" value="1"/>
</dbReference>
<dbReference type="GO" id="GO:0017000">
    <property type="term" value="P:antibiotic biosynthetic process"/>
    <property type="evidence" value="ECO:0007669"/>
    <property type="project" value="UniProtKB-ARBA"/>
</dbReference>
<keyword evidence="1" id="KW-0378">Hydrolase</keyword>
<dbReference type="Proteomes" id="UP001213681">
    <property type="component" value="Unassembled WGS sequence"/>
</dbReference>
<protein>
    <recommendedName>
        <fullName evidence="3">Xaa-Pro dipeptidyl-peptidase C-terminal domain-containing protein</fullName>
    </recommendedName>
</protein>
<dbReference type="GeneID" id="81597330"/>
<evidence type="ECO:0000259" key="3">
    <source>
        <dbReference type="SMART" id="SM00939"/>
    </source>
</evidence>
<name>A0AAD6CCG2_9EURO</name>
<dbReference type="RefSeq" id="XP_056768494.1">
    <property type="nucleotide sequence ID" value="XM_056907087.1"/>
</dbReference>
<feature type="domain" description="Xaa-Pro dipeptidyl-peptidase C-terminal" evidence="3">
    <location>
        <begin position="335"/>
        <end position="593"/>
    </location>
</feature>
<dbReference type="GO" id="GO:0072330">
    <property type="term" value="P:monocarboxylic acid biosynthetic process"/>
    <property type="evidence" value="ECO:0007669"/>
    <property type="project" value="UniProtKB-ARBA"/>
</dbReference>
<dbReference type="InterPro" id="IPR000383">
    <property type="entry name" value="Xaa-Pro-like_dom"/>
</dbReference>
<dbReference type="Pfam" id="PF02129">
    <property type="entry name" value="Peptidase_S15"/>
    <property type="match status" value="1"/>
</dbReference>
<evidence type="ECO:0000256" key="2">
    <source>
        <dbReference type="SAM" id="MobiDB-lite"/>
    </source>
</evidence>
<evidence type="ECO:0000313" key="4">
    <source>
        <dbReference type="EMBL" id="KAJ5456122.1"/>
    </source>
</evidence>
<dbReference type="Gene3D" id="2.60.120.260">
    <property type="entry name" value="Galactose-binding domain-like"/>
    <property type="match status" value="1"/>
</dbReference>
<dbReference type="Gene3D" id="3.40.50.1820">
    <property type="entry name" value="alpha/beta hydrolase"/>
    <property type="match status" value="1"/>
</dbReference>
<accession>A0AAD6CCG2</accession>
<reference evidence="4" key="2">
    <citation type="journal article" date="2023" name="IMA Fungus">
        <title>Comparative genomic study of the Penicillium genus elucidates a diverse pangenome and 15 lateral gene transfer events.</title>
        <authorList>
            <person name="Petersen C."/>
            <person name="Sorensen T."/>
            <person name="Nielsen M.R."/>
            <person name="Sondergaard T.E."/>
            <person name="Sorensen J.L."/>
            <person name="Fitzpatrick D.A."/>
            <person name="Frisvad J.C."/>
            <person name="Nielsen K.L."/>
        </authorList>
    </citation>
    <scope>NUCLEOTIDE SEQUENCE</scope>
    <source>
        <strain evidence="4">IBT 16125</strain>
    </source>
</reference>
<dbReference type="InterPro" id="IPR013736">
    <property type="entry name" value="Xaa-Pro_dipept_C"/>
</dbReference>
<dbReference type="SUPFAM" id="SSF53474">
    <property type="entry name" value="alpha/beta-Hydrolases"/>
    <property type="match status" value="1"/>
</dbReference>
<comment type="caution">
    <text evidence="4">The sequence shown here is derived from an EMBL/GenBank/DDBJ whole genome shotgun (WGS) entry which is preliminary data.</text>
</comment>
<dbReference type="InterPro" id="IPR029058">
    <property type="entry name" value="AB_hydrolase_fold"/>
</dbReference>
<dbReference type="SMART" id="SM00939">
    <property type="entry name" value="PepX_C"/>
    <property type="match status" value="1"/>
</dbReference>
<evidence type="ECO:0000256" key="1">
    <source>
        <dbReference type="ARBA" id="ARBA00022801"/>
    </source>
</evidence>